<evidence type="ECO:0000313" key="2">
    <source>
        <dbReference type="EMBL" id="KAG8070181.1"/>
    </source>
</evidence>
<gene>
    <name evidence="2" type="ORF">GUJ93_ZPchr0006g43583</name>
</gene>
<evidence type="ECO:0000256" key="1">
    <source>
        <dbReference type="SAM" id="MobiDB-lite"/>
    </source>
</evidence>
<feature type="region of interest" description="Disordered" evidence="1">
    <location>
        <begin position="110"/>
        <end position="134"/>
    </location>
</feature>
<evidence type="ECO:0000313" key="3">
    <source>
        <dbReference type="Proteomes" id="UP000729402"/>
    </source>
</evidence>
<accession>A0A8J5S7F9</accession>
<name>A0A8J5S7F9_ZIZPA</name>
<comment type="caution">
    <text evidence="2">The sequence shown here is derived from an EMBL/GenBank/DDBJ whole genome shotgun (WGS) entry which is preliminary data.</text>
</comment>
<dbReference type="EMBL" id="JAAALK010000283">
    <property type="protein sequence ID" value="KAG8070181.1"/>
    <property type="molecule type" value="Genomic_DNA"/>
</dbReference>
<reference evidence="2" key="1">
    <citation type="journal article" date="2021" name="bioRxiv">
        <title>Whole Genome Assembly and Annotation of Northern Wild Rice, Zizania palustris L., Supports a Whole Genome Duplication in the Zizania Genus.</title>
        <authorList>
            <person name="Haas M."/>
            <person name="Kono T."/>
            <person name="Macchietto M."/>
            <person name="Millas R."/>
            <person name="McGilp L."/>
            <person name="Shao M."/>
            <person name="Duquette J."/>
            <person name="Hirsch C.N."/>
            <person name="Kimball J."/>
        </authorList>
    </citation>
    <scope>NUCLEOTIDE SEQUENCE</scope>
    <source>
        <tissue evidence="2">Fresh leaf tissue</tissue>
    </source>
</reference>
<dbReference type="AlphaFoldDB" id="A0A8J5S7F9"/>
<proteinExistence type="predicted"/>
<organism evidence="2 3">
    <name type="scientific">Zizania palustris</name>
    <name type="common">Northern wild rice</name>
    <dbReference type="NCBI Taxonomy" id="103762"/>
    <lineage>
        <taxon>Eukaryota</taxon>
        <taxon>Viridiplantae</taxon>
        <taxon>Streptophyta</taxon>
        <taxon>Embryophyta</taxon>
        <taxon>Tracheophyta</taxon>
        <taxon>Spermatophyta</taxon>
        <taxon>Magnoliopsida</taxon>
        <taxon>Liliopsida</taxon>
        <taxon>Poales</taxon>
        <taxon>Poaceae</taxon>
        <taxon>BOP clade</taxon>
        <taxon>Oryzoideae</taxon>
        <taxon>Oryzeae</taxon>
        <taxon>Zizaniinae</taxon>
        <taxon>Zizania</taxon>
    </lineage>
</organism>
<sequence>MMDRGGAALAVWPCPARRRQQLPPIEDGAGNAGGDAEAAGQVVNVGRRGAAHSVTARPTQHGVVHQGLGVAPAWAVIGCRPVLQQRYGWAQASAPGRTASGHRAGLHRGVGMDCDEHQRGRRQGKGANDRNGVMEATRGDDKWLEQAAIIVMDRGEKLNKQDI</sequence>
<protein>
    <submittedName>
        <fullName evidence="2">Uncharacterized protein</fullName>
    </submittedName>
</protein>
<reference evidence="2" key="2">
    <citation type="submission" date="2021-02" db="EMBL/GenBank/DDBJ databases">
        <authorList>
            <person name="Kimball J.A."/>
            <person name="Haas M.W."/>
            <person name="Macchietto M."/>
            <person name="Kono T."/>
            <person name="Duquette J."/>
            <person name="Shao M."/>
        </authorList>
    </citation>
    <scope>NUCLEOTIDE SEQUENCE</scope>
    <source>
        <tissue evidence="2">Fresh leaf tissue</tissue>
    </source>
</reference>
<dbReference type="Proteomes" id="UP000729402">
    <property type="component" value="Unassembled WGS sequence"/>
</dbReference>
<keyword evidence="3" id="KW-1185">Reference proteome</keyword>